<evidence type="ECO:0000256" key="6">
    <source>
        <dbReference type="SAM" id="MobiDB-lite"/>
    </source>
</evidence>
<feature type="region of interest" description="Disordered" evidence="6">
    <location>
        <begin position="414"/>
        <end position="436"/>
    </location>
</feature>
<evidence type="ECO:0000256" key="2">
    <source>
        <dbReference type="ARBA" id="ARBA00005330"/>
    </source>
</evidence>
<dbReference type="OrthoDB" id="1232at2759"/>
<reference evidence="7 8" key="1">
    <citation type="submission" date="2020-12" db="EMBL/GenBank/DDBJ databases">
        <title>Metabolic potential, ecology and presence of endohyphal bacteria is reflected in genomic diversity of Mucoromycotina.</title>
        <authorList>
            <person name="Muszewska A."/>
            <person name="Okrasinska A."/>
            <person name="Steczkiewicz K."/>
            <person name="Drgas O."/>
            <person name="Orlowska M."/>
            <person name="Perlinska-Lenart U."/>
            <person name="Aleksandrzak-Piekarczyk T."/>
            <person name="Szatraj K."/>
            <person name="Zielenkiewicz U."/>
            <person name="Pilsyk S."/>
            <person name="Malc E."/>
            <person name="Mieczkowski P."/>
            <person name="Kruszewska J.S."/>
            <person name="Biernat P."/>
            <person name="Pawlowska J."/>
        </authorList>
    </citation>
    <scope>NUCLEOTIDE SEQUENCE [LARGE SCALE GENOMIC DNA]</scope>
    <source>
        <strain evidence="7 8">CBS 142.35</strain>
    </source>
</reference>
<feature type="region of interest" description="Disordered" evidence="6">
    <location>
        <begin position="1"/>
        <end position="45"/>
    </location>
</feature>
<feature type="compositionally biased region" description="Acidic residues" evidence="6">
    <location>
        <begin position="596"/>
        <end position="609"/>
    </location>
</feature>
<dbReference type="InterPro" id="IPR019340">
    <property type="entry name" value="Histone_AcTrfase_su3"/>
</dbReference>
<feature type="region of interest" description="Disordered" evidence="6">
    <location>
        <begin position="596"/>
        <end position="618"/>
    </location>
</feature>
<feature type="compositionally biased region" description="Low complexity" evidence="6">
    <location>
        <begin position="106"/>
        <end position="124"/>
    </location>
</feature>
<dbReference type="EMBL" id="JAEPRB010000046">
    <property type="protein sequence ID" value="KAG2224245.1"/>
    <property type="molecule type" value="Genomic_DNA"/>
</dbReference>
<evidence type="ECO:0000256" key="4">
    <source>
        <dbReference type="ARBA" id="ARBA00023163"/>
    </source>
</evidence>
<evidence type="ECO:0000256" key="5">
    <source>
        <dbReference type="ARBA" id="ARBA00023242"/>
    </source>
</evidence>
<organism evidence="7 8">
    <name type="scientific">Circinella minor</name>
    <dbReference type="NCBI Taxonomy" id="1195481"/>
    <lineage>
        <taxon>Eukaryota</taxon>
        <taxon>Fungi</taxon>
        <taxon>Fungi incertae sedis</taxon>
        <taxon>Mucoromycota</taxon>
        <taxon>Mucoromycotina</taxon>
        <taxon>Mucoromycetes</taxon>
        <taxon>Mucorales</taxon>
        <taxon>Lichtheimiaceae</taxon>
        <taxon>Circinella</taxon>
    </lineage>
</organism>
<keyword evidence="5" id="KW-0539">Nucleus</keyword>
<keyword evidence="4" id="KW-0804">Transcription</keyword>
<evidence type="ECO:0000256" key="1">
    <source>
        <dbReference type="ARBA" id="ARBA00004123"/>
    </source>
</evidence>
<dbReference type="GO" id="GO:0006357">
    <property type="term" value="P:regulation of transcription by RNA polymerase II"/>
    <property type="evidence" value="ECO:0007669"/>
    <property type="project" value="TreeGrafter"/>
</dbReference>
<gene>
    <name evidence="7" type="ORF">INT45_000276</name>
</gene>
<feature type="compositionally biased region" description="Basic and acidic residues" evidence="6">
    <location>
        <begin position="338"/>
        <end position="361"/>
    </location>
</feature>
<feature type="compositionally biased region" description="Low complexity" evidence="6">
    <location>
        <begin position="307"/>
        <end position="337"/>
    </location>
</feature>
<dbReference type="PANTHER" id="PTHR13556:SF2">
    <property type="entry name" value="TRANSCRIPTIONAL ADAPTER 3"/>
    <property type="match status" value="1"/>
</dbReference>
<feature type="compositionally biased region" description="Basic and acidic residues" evidence="6">
    <location>
        <begin position="213"/>
        <end position="222"/>
    </location>
</feature>
<sequence length="618" mass="69912">MDSNLSRQYSPPASVSPSITGYYTQASKNNSNNSPSSSLPTATDLTSIRADLERVLTHTEKRRKFLEKDITHLQKNVKIRDSDGRSGSSGKSVNMMMRIKRESEDYSSSNSSQSKSPDRQIALEALRRRRRRDEIDSSEDDQPISTRSESPHPIVKVKKLDPGPTSHSESPPPVSKSPSFGKQHKPSETKKKKTSKASSQGKHPKPKSSHTKTSNDVDFVRVKPKDQVSVLTFWSAMEPYFRPITEEDRKFLLEKGDDVKPYLLPPLGRHYIETWAEEEQTTVPSRGRSNSPVRREGSVDASKNNHHAGSSSSSNSNKDSSTILKAGGKAGTSTTTTGKEEGEKETKEEDQKPEPIPERARYLKSTEPLTDDYLMMEDLSCGGLTERLLSTLVIEDMVDLTELKNLALLDDSTAEETAREEEEDDMDLDSVTSSEGGRTVVELSNNPTEEIVDFEERLKRELRYAGLFSDEDIAWNAREDDDICAELRRLGRELKEQVEANDFRKKRLLEVVDRQLQYEQYRNVLDTYDSQVEQCYMKRFRIQKSKKRKATAPRAVLSENAVNAMEKRRTWINGLGPIFKDKNLIMPSKSIFRDDFDEDGDSGMNDDDNYNISSTPAM</sequence>
<feature type="region of interest" description="Disordered" evidence="6">
    <location>
        <begin position="69"/>
        <end position="222"/>
    </location>
</feature>
<comment type="subcellular location">
    <subcellularLocation>
        <location evidence="1">Nucleus</location>
    </subcellularLocation>
</comment>
<name>A0A8H7S7I4_9FUNG</name>
<proteinExistence type="inferred from homology"/>
<feature type="compositionally biased region" description="Polar residues" evidence="6">
    <location>
        <begin position="1"/>
        <end position="26"/>
    </location>
</feature>
<comment type="caution">
    <text evidence="7">The sequence shown here is derived from an EMBL/GenBank/DDBJ whole genome shotgun (WGS) entry which is preliminary data.</text>
</comment>
<feature type="compositionally biased region" description="Basic and acidic residues" evidence="6">
    <location>
        <begin position="69"/>
        <end position="84"/>
    </location>
</feature>
<dbReference type="PANTHER" id="PTHR13556">
    <property type="entry name" value="TRANSCRIPTIONAL ADAPTER 3-RELATED"/>
    <property type="match status" value="1"/>
</dbReference>
<dbReference type="Pfam" id="PF10198">
    <property type="entry name" value="Ada3"/>
    <property type="match status" value="1"/>
</dbReference>
<comment type="similarity">
    <text evidence="2">Belongs to the NGG1 family.</text>
</comment>
<accession>A0A8H7S7I4</accession>
<evidence type="ECO:0000313" key="8">
    <source>
        <dbReference type="Proteomes" id="UP000646827"/>
    </source>
</evidence>
<feature type="compositionally biased region" description="Low complexity" evidence="6">
    <location>
        <begin position="27"/>
        <end position="38"/>
    </location>
</feature>
<keyword evidence="8" id="KW-1185">Reference proteome</keyword>
<evidence type="ECO:0000313" key="7">
    <source>
        <dbReference type="EMBL" id="KAG2224245.1"/>
    </source>
</evidence>
<dbReference type="GO" id="GO:0005634">
    <property type="term" value="C:nucleus"/>
    <property type="evidence" value="ECO:0007669"/>
    <property type="project" value="UniProtKB-SubCell"/>
</dbReference>
<dbReference type="AlphaFoldDB" id="A0A8H7S7I4"/>
<evidence type="ECO:0000256" key="3">
    <source>
        <dbReference type="ARBA" id="ARBA00023015"/>
    </source>
</evidence>
<feature type="compositionally biased region" description="Acidic residues" evidence="6">
    <location>
        <begin position="414"/>
        <end position="428"/>
    </location>
</feature>
<dbReference type="GO" id="GO:0000124">
    <property type="term" value="C:SAGA complex"/>
    <property type="evidence" value="ECO:0007669"/>
    <property type="project" value="TreeGrafter"/>
</dbReference>
<feature type="region of interest" description="Disordered" evidence="6">
    <location>
        <begin position="275"/>
        <end position="365"/>
    </location>
</feature>
<feature type="compositionally biased region" description="Polar residues" evidence="6">
    <location>
        <begin position="281"/>
        <end position="292"/>
    </location>
</feature>
<dbReference type="Proteomes" id="UP000646827">
    <property type="component" value="Unassembled WGS sequence"/>
</dbReference>
<dbReference type="GO" id="GO:0003713">
    <property type="term" value="F:transcription coactivator activity"/>
    <property type="evidence" value="ECO:0007669"/>
    <property type="project" value="TreeGrafter"/>
</dbReference>
<evidence type="ECO:0008006" key="9">
    <source>
        <dbReference type="Google" id="ProtNLM"/>
    </source>
</evidence>
<protein>
    <recommendedName>
        <fullName evidence="9">Histone acetyltransferases subunit 3-domain-containing protein</fullName>
    </recommendedName>
</protein>
<keyword evidence="3" id="KW-0805">Transcription regulation</keyword>